<accession>A0A239IP17</accession>
<evidence type="ECO:0000313" key="1">
    <source>
        <dbReference type="EMBL" id="SNS95301.1"/>
    </source>
</evidence>
<dbReference type="Gene3D" id="3.10.450.710">
    <property type="entry name" value="Tgt2/MlaC"/>
    <property type="match status" value="1"/>
</dbReference>
<dbReference type="AlphaFoldDB" id="A0A239IP17"/>
<dbReference type="InterPro" id="IPR042245">
    <property type="entry name" value="Tgt2/MlaC_sf"/>
</dbReference>
<dbReference type="InterPro" id="IPR006311">
    <property type="entry name" value="TAT_signal"/>
</dbReference>
<name>A0A239IP17_9RHOB</name>
<dbReference type="Pfam" id="PF05494">
    <property type="entry name" value="MlaC"/>
    <property type="match status" value="1"/>
</dbReference>
<dbReference type="EMBL" id="FZOY01000004">
    <property type="protein sequence ID" value="SNS95301.1"/>
    <property type="molecule type" value="Genomic_DNA"/>
</dbReference>
<dbReference type="InterPro" id="IPR008869">
    <property type="entry name" value="MlaC/ttg2D"/>
</dbReference>
<keyword evidence="2" id="KW-1185">Reference proteome</keyword>
<sequence>MATTSLALASEPTRRKVLGMLLGGVALAAVPGAPALALSAGSAEQLVTAAVNDINKVIASGKSESSMYRDFEKIFLRYADVPTIARYSLGAAARSASSAQINAYTKAYTGYISRKYGKRFREFIGGRLEVQGSKPVKSFIEVKTIAYLRGEDPFEVTFLVSDRSGSAKFFNMFIEGVNMLLTERTEIGAMLDRRGGRIDALTQDLQSLS</sequence>
<dbReference type="RefSeq" id="WP_425445424.1">
    <property type="nucleotide sequence ID" value="NZ_FZOY01000004.1"/>
</dbReference>
<gene>
    <name evidence="1" type="ORF">SAMN05421757_104483</name>
</gene>
<reference evidence="1 2" key="1">
    <citation type="submission" date="2017-06" db="EMBL/GenBank/DDBJ databases">
        <authorList>
            <person name="Kim H.J."/>
            <person name="Triplett B.A."/>
        </authorList>
    </citation>
    <scope>NUCLEOTIDE SEQUENCE [LARGE SCALE GENOMIC DNA]</scope>
    <source>
        <strain evidence="1 2">DSM 29339</strain>
    </source>
</reference>
<dbReference type="PROSITE" id="PS51318">
    <property type="entry name" value="TAT"/>
    <property type="match status" value="1"/>
</dbReference>
<protein>
    <submittedName>
        <fullName evidence="1">Phospholipid transport system substrate-binding protein</fullName>
    </submittedName>
</protein>
<evidence type="ECO:0000313" key="2">
    <source>
        <dbReference type="Proteomes" id="UP000198426"/>
    </source>
</evidence>
<dbReference type="PANTHER" id="PTHR36573">
    <property type="entry name" value="INTERMEMBRANE PHOSPHOLIPID TRANSPORT SYSTEM BINDING PROTEIN MLAC"/>
    <property type="match status" value="1"/>
</dbReference>
<dbReference type="PANTHER" id="PTHR36573:SF1">
    <property type="entry name" value="INTERMEMBRANE PHOSPHOLIPID TRANSPORT SYSTEM BINDING PROTEIN MLAC"/>
    <property type="match status" value="1"/>
</dbReference>
<dbReference type="Proteomes" id="UP000198426">
    <property type="component" value="Unassembled WGS sequence"/>
</dbReference>
<organism evidence="1 2">
    <name type="scientific">Tropicimonas sediminicola</name>
    <dbReference type="NCBI Taxonomy" id="1031541"/>
    <lineage>
        <taxon>Bacteria</taxon>
        <taxon>Pseudomonadati</taxon>
        <taxon>Pseudomonadota</taxon>
        <taxon>Alphaproteobacteria</taxon>
        <taxon>Rhodobacterales</taxon>
        <taxon>Roseobacteraceae</taxon>
        <taxon>Tropicimonas</taxon>
    </lineage>
</organism>
<proteinExistence type="predicted"/>